<name>A0A6J7TQT8_9ZZZZ</name>
<dbReference type="AlphaFoldDB" id="A0A6J7TQT8"/>
<dbReference type="EMBL" id="CAEZXX010000001">
    <property type="protein sequence ID" value="CAB4691385.1"/>
    <property type="molecule type" value="Genomic_DNA"/>
</dbReference>
<gene>
    <name evidence="1" type="ORF">UFOPK2602_00029</name>
    <name evidence="2" type="ORF">UFOPK2806_01064</name>
    <name evidence="3" type="ORF">UFOPK3417_00006</name>
    <name evidence="4" type="ORF">UFOPK4306_00484</name>
</gene>
<dbReference type="EMBL" id="CAFBLR010000001">
    <property type="protein sequence ID" value="CAB4857051.1"/>
    <property type="molecule type" value="Genomic_DNA"/>
</dbReference>
<reference evidence="4" key="1">
    <citation type="submission" date="2020-05" db="EMBL/GenBank/DDBJ databases">
        <authorList>
            <person name="Chiriac C."/>
            <person name="Salcher M."/>
            <person name="Ghai R."/>
            <person name="Kavagutti S V."/>
        </authorList>
    </citation>
    <scope>NUCLEOTIDE SEQUENCE</scope>
</reference>
<evidence type="ECO:0000313" key="3">
    <source>
        <dbReference type="EMBL" id="CAB4857051.1"/>
    </source>
</evidence>
<proteinExistence type="predicted"/>
<evidence type="ECO:0000313" key="2">
    <source>
        <dbReference type="EMBL" id="CAB4751886.1"/>
    </source>
</evidence>
<sequence>MTRRRPAPIAWLGVAAAVCSRPGLWPTAARQTGRLARRGWWRRPPFLPLPGTDYLRFRMETQYGDGLHRPKPIDVIDYLTWCRQIERLGVTPA</sequence>
<protein>
    <submittedName>
        <fullName evidence="4">Unannotated protein</fullName>
    </submittedName>
</protein>
<dbReference type="EMBL" id="CAFBQP010000013">
    <property type="protein sequence ID" value="CAB5055871.1"/>
    <property type="molecule type" value="Genomic_DNA"/>
</dbReference>
<organism evidence="4">
    <name type="scientific">freshwater metagenome</name>
    <dbReference type="NCBI Taxonomy" id="449393"/>
    <lineage>
        <taxon>unclassified sequences</taxon>
        <taxon>metagenomes</taxon>
        <taxon>ecological metagenomes</taxon>
    </lineage>
</organism>
<accession>A0A6J7TQT8</accession>
<dbReference type="EMBL" id="CAEZYY010000011">
    <property type="protein sequence ID" value="CAB4751886.1"/>
    <property type="molecule type" value="Genomic_DNA"/>
</dbReference>
<evidence type="ECO:0000313" key="4">
    <source>
        <dbReference type="EMBL" id="CAB5055871.1"/>
    </source>
</evidence>
<evidence type="ECO:0000313" key="1">
    <source>
        <dbReference type="EMBL" id="CAB4691385.1"/>
    </source>
</evidence>